<feature type="region of interest" description="Disordered" evidence="1">
    <location>
        <begin position="1"/>
        <end position="22"/>
    </location>
</feature>
<dbReference type="Proteomes" id="UP001056610">
    <property type="component" value="Chromosome"/>
</dbReference>
<feature type="compositionally biased region" description="Polar residues" evidence="1">
    <location>
        <begin position="1"/>
        <end position="12"/>
    </location>
</feature>
<feature type="region of interest" description="Disordered" evidence="1">
    <location>
        <begin position="90"/>
        <end position="162"/>
    </location>
</feature>
<evidence type="ECO:0000256" key="1">
    <source>
        <dbReference type="SAM" id="MobiDB-lite"/>
    </source>
</evidence>
<evidence type="ECO:0000313" key="3">
    <source>
        <dbReference type="Proteomes" id="UP001056610"/>
    </source>
</evidence>
<name>A0ABY4QPN6_9MYCO</name>
<evidence type="ECO:0000313" key="2">
    <source>
        <dbReference type="EMBL" id="UQX12437.1"/>
    </source>
</evidence>
<feature type="compositionally biased region" description="Low complexity" evidence="1">
    <location>
        <begin position="133"/>
        <end position="142"/>
    </location>
</feature>
<dbReference type="RefSeq" id="WP_219069663.1">
    <property type="nucleotide sequence ID" value="NZ_CAJUXY010000062.1"/>
</dbReference>
<reference evidence="2" key="1">
    <citation type="submission" date="2022-05" db="EMBL/GenBank/DDBJ databases">
        <title>A methanotrophic Mycobacterium dominates a cave microbial ecosystem.</title>
        <authorList>
            <person name="Van Spanning R.J.M."/>
            <person name="Guan Q."/>
            <person name="Melkonian C."/>
            <person name="Gallant J."/>
            <person name="Polerecky L."/>
            <person name="Flot J.-F."/>
            <person name="Brandt B.W."/>
            <person name="Braster M."/>
            <person name="Iturbe Espinoza P."/>
            <person name="Aerts J."/>
            <person name="Meima-Franke M."/>
            <person name="Piersma S.R."/>
            <person name="Bunduc C."/>
            <person name="Ummels R."/>
            <person name="Pain A."/>
            <person name="Fleming E.J."/>
            <person name="van der Wel N."/>
            <person name="Gherman V.D."/>
            <person name="Sarbu S.M."/>
            <person name="Bodelier P.L.E."/>
            <person name="Bitter W."/>
        </authorList>
    </citation>
    <scope>NUCLEOTIDE SEQUENCE</scope>
    <source>
        <strain evidence="2">Sulfur Cave</strain>
    </source>
</reference>
<protein>
    <submittedName>
        <fullName evidence="2">Uncharacterized protein</fullName>
    </submittedName>
</protein>
<organism evidence="2 3">
    <name type="scientific">Candidatus Mycobacterium methanotrophicum</name>
    <dbReference type="NCBI Taxonomy" id="2943498"/>
    <lineage>
        <taxon>Bacteria</taxon>
        <taxon>Bacillati</taxon>
        <taxon>Actinomycetota</taxon>
        <taxon>Actinomycetes</taxon>
        <taxon>Mycobacteriales</taxon>
        <taxon>Mycobacteriaceae</taxon>
        <taxon>Mycobacterium</taxon>
    </lineage>
</organism>
<keyword evidence="3" id="KW-1185">Reference proteome</keyword>
<dbReference type="EMBL" id="CP097320">
    <property type="protein sequence ID" value="UQX12437.1"/>
    <property type="molecule type" value="Genomic_DNA"/>
</dbReference>
<accession>A0ABY4QPN6</accession>
<proteinExistence type="predicted"/>
<gene>
    <name evidence="2" type="ORF">M5I08_09430</name>
</gene>
<sequence length="162" mass="17818">MNPPRSNTQGGTRSRDRSIHDSPLSSASISEFFFSLMFFSTEQKWFLPGFPHTRPVQSVSCHGTLTERCAGGALLTVYQAIRRAVLTAVESRPGDRPLADVLPPRRPGTSVRKVKSPLPRYNKKEPYRPEPSTPITSIASISGVEAKNATREPRSLTTDLGP</sequence>